<protein>
    <submittedName>
        <fullName evidence="1">Uncharacterized protein</fullName>
    </submittedName>
</protein>
<reference evidence="1" key="2">
    <citation type="submission" date="2015-06" db="UniProtKB">
        <authorList>
            <consortium name="EnsemblPlants"/>
        </authorList>
    </citation>
    <scope>IDENTIFICATION</scope>
</reference>
<organism evidence="1 2">
    <name type="scientific">Oryza rufipogon</name>
    <name type="common">Brownbeard rice</name>
    <name type="synonym">Asian wild rice</name>
    <dbReference type="NCBI Taxonomy" id="4529"/>
    <lineage>
        <taxon>Eukaryota</taxon>
        <taxon>Viridiplantae</taxon>
        <taxon>Streptophyta</taxon>
        <taxon>Embryophyta</taxon>
        <taxon>Tracheophyta</taxon>
        <taxon>Spermatophyta</taxon>
        <taxon>Magnoliopsida</taxon>
        <taxon>Liliopsida</taxon>
        <taxon>Poales</taxon>
        <taxon>Poaceae</taxon>
        <taxon>BOP clade</taxon>
        <taxon>Oryzoideae</taxon>
        <taxon>Oryzeae</taxon>
        <taxon>Oryzinae</taxon>
        <taxon>Oryza</taxon>
    </lineage>
</organism>
<dbReference type="EnsemblPlants" id="ORUFI09G18020.3">
    <property type="protein sequence ID" value="ORUFI09G18020.3"/>
    <property type="gene ID" value="ORUFI09G18020"/>
</dbReference>
<keyword evidence="2" id="KW-1185">Reference proteome</keyword>
<sequence length="68" mass="7051">MLCENAKLPIPPMAHLRLIAAVACATAAAAAPTMLAALAAAQPANALSLPTWAVHVSSVAEWYCYYPT</sequence>
<dbReference type="Gramene" id="ORUFI09G18020.3">
    <property type="protein sequence ID" value="ORUFI09G18020.3"/>
    <property type="gene ID" value="ORUFI09G18020"/>
</dbReference>
<dbReference type="Pfam" id="PF10693">
    <property type="entry name" value="DUF2499"/>
    <property type="match status" value="1"/>
</dbReference>
<accession>A0A0E0QTY7</accession>
<dbReference type="InterPro" id="IPR019634">
    <property type="entry name" value="Uncharacterised_Ycf49"/>
</dbReference>
<dbReference type="HOGENOM" id="CLU_2798478_0_0_1"/>
<reference evidence="2" key="1">
    <citation type="submission" date="2013-06" db="EMBL/GenBank/DDBJ databases">
        <authorList>
            <person name="Zhao Q."/>
        </authorList>
    </citation>
    <scope>NUCLEOTIDE SEQUENCE</scope>
    <source>
        <strain evidence="2">cv. W1943</strain>
    </source>
</reference>
<name>A0A0E0QTY7_ORYRU</name>
<proteinExistence type="predicted"/>
<dbReference type="Proteomes" id="UP000008022">
    <property type="component" value="Unassembled WGS sequence"/>
</dbReference>
<evidence type="ECO:0000313" key="2">
    <source>
        <dbReference type="Proteomes" id="UP000008022"/>
    </source>
</evidence>
<evidence type="ECO:0000313" key="1">
    <source>
        <dbReference type="EnsemblPlants" id="ORUFI09G18020.3"/>
    </source>
</evidence>
<dbReference type="AlphaFoldDB" id="A0A0E0QTY7"/>